<gene>
    <name evidence="3" type="ORF">Q9L42_007680</name>
</gene>
<reference evidence="3 4" key="1">
    <citation type="journal article" date="2024" name="Microbiology">
        <title>Methylomarinum rosea sp. nov., a novel halophilic methanotrophic bacterium from the hypersaline Lake Elton.</title>
        <authorList>
            <person name="Suleimanov R.Z."/>
            <person name="Oshkin I.Y."/>
            <person name="Danilova O.V."/>
            <person name="Suzina N.E."/>
            <person name="Dedysh S.N."/>
        </authorList>
    </citation>
    <scope>NUCLEOTIDE SEQUENCE [LARGE SCALE GENOMIC DNA]</scope>
    <source>
        <strain evidence="3 4">Ch1-1</strain>
    </source>
</reference>
<dbReference type="AlphaFoldDB" id="A0AAU7NYH1"/>
<sequence length="309" mass="33886">MSRNETSKNKTTAALLLAFATAFGMAQEVVAAADRSSSSSASKSDQQSEATKQTLLKEKQRKVEHEAQEVIQETRNALLAFQKQDSAKAMALLQEVSGKLDILLARHPDLKLIPANVEADVYDLDSDPEQVAKMVDTADDLLDDDKVQDARYILSALVSEIRISTTSIPLGIFPDAIKEAAALGDQGKTDEAAEALSATLSMLVKTTDIIPLPVLRAEALLSEAAQLEHQNDLSQEQSRSEVLKVTDAAKQQLKLAQALGYGDKEDYETLYDSIDGIKDVIHSEKSAETWNRIKQSLKDFKNKMMHSKK</sequence>
<dbReference type="Pfam" id="PF10938">
    <property type="entry name" value="YfdX"/>
    <property type="match status" value="1"/>
</dbReference>
<accession>A0AAU7NYH1</accession>
<keyword evidence="2" id="KW-0732">Signal</keyword>
<feature type="region of interest" description="Disordered" evidence="1">
    <location>
        <begin position="36"/>
        <end position="61"/>
    </location>
</feature>
<dbReference type="EMBL" id="CP157743">
    <property type="protein sequence ID" value="XBS21995.1"/>
    <property type="molecule type" value="Genomic_DNA"/>
</dbReference>
<evidence type="ECO:0000313" key="4">
    <source>
        <dbReference type="Proteomes" id="UP001225378"/>
    </source>
</evidence>
<dbReference type="Proteomes" id="UP001225378">
    <property type="component" value="Chromosome"/>
</dbReference>
<evidence type="ECO:0000256" key="2">
    <source>
        <dbReference type="SAM" id="SignalP"/>
    </source>
</evidence>
<dbReference type="InterPro" id="IPR021236">
    <property type="entry name" value="Uncharacterised_YfdX"/>
</dbReference>
<dbReference type="RefSeq" id="WP_305909030.1">
    <property type="nucleotide sequence ID" value="NZ_CP157743.1"/>
</dbReference>
<feature type="signal peptide" evidence="2">
    <location>
        <begin position="1"/>
        <end position="26"/>
    </location>
</feature>
<evidence type="ECO:0000256" key="1">
    <source>
        <dbReference type="SAM" id="MobiDB-lite"/>
    </source>
</evidence>
<protein>
    <submittedName>
        <fullName evidence="3">YfdX family protein</fullName>
    </submittedName>
</protein>
<feature type="chain" id="PRO_5043436915" evidence="2">
    <location>
        <begin position="27"/>
        <end position="309"/>
    </location>
</feature>
<proteinExistence type="predicted"/>
<evidence type="ECO:0000313" key="3">
    <source>
        <dbReference type="EMBL" id="XBS21995.1"/>
    </source>
</evidence>
<organism evidence="3 4">
    <name type="scientific">Methylomarinum roseum</name>
    <dbReference type="NCBI Taxonomy" id="3067653"/>
    <lineage>
        <taxon>Bacteria</taxon>
        <taxon>Pseudomonadati</taxon>
        <taxon>Pseudomonadota</taxon>
        <taxon>Gammaproteobacteria</taxon>
        <taxon>Methylococcales</taxon>
        <taxon>Methylococcaceae</taxon>
        <taxon>Methylomarinum</taxon>
    </lineage>
</organism>
<feature type="compositionally biased region" description="Low complexity" evidence="1">
    <location>
        <begin position="36"/>
        <end position="50"/>
    </location>
</feature>
<keyword evidence="4" id="KW-1185">Reference proteome</keyword>
<dbReference type="KEGG" id="mech:Q9L42_007680"/>
<name>A0AAU7NYH1_9GAMM</name>